<gene>
    <name evidence="3" type="ORF">CAPTEDRAFT_189166</name>
</gene>
<reference evidence="4" key="3">
    <citation type="submission" date="2015-06" db="UniProtKB">
        <authorList>
            <consortium name="EnsemblMetazoa"/>
        </authorList>
    </citation>
    <scope>IDENTIFICATION</scope>
</reference>
<evidence type="ECO:0000313" key="4">
    <source>
        <dbReference type="EnsemblMetazoa" id="CapteP189166"/>
    </source>
</evidence>
<organism evidence="3">
    <name type="scientific">Capitella teleta</name>
    <name type="common">Polychaete worm</name>
    <dbReference type="NCBI Taxonomy" id="283909"/>
    <lineage>
        <taxon>Eukaryota</taxon>
        <taxon>Metazoa</taxon>
        <taxon>Spiralia</taxon>
        <taxon>Lophotrochozoa</taxon>
        <taxon>Annelida</taxon>
        <taxon>Polychaeta</taxon>
        <taxon>Sedentaria</taxon>
        <taxon>Scolecida</taxon>
        <taxon>Capitellidae</taxon>
        <taxon>Capitella</taxon>
    </lineage>
</organism>
<keyword evidence="2" id="KW-0732">Signal</keyword>
<feature type="compositionally biased region" description="Polar residues" evidence="1">
    <location>
        <begin position="126"/>
        <end position="140"/>
    </location>
</feature>
<dbReference type="HOGENOM" id="CLU_1604299_0_0_1"/>
<evidence type="ECO:0000313" key="5">
    <source>
        <dbReference type="Proteomes" id="UP000014760"/>
    </source>
</evidence>
<dbReference type="EnsemblMetazoa" id="CapteT189166">
    <property type="protein sequence ID" value="CapteP189166"/>
    <property type="gene ID" value="CapteG189166"/>
</dbReference>
<reference evidence="5" key="1">
    <citation type="submission" date="2012-12" db="EMBL/GenBank/DDBJ databases">
        <authorList>
            <person name="Hellsten U."/>
            <person name="Grimwood J."/>
            <person name="Chapman J.A."/>
            <person name="Shapiro H."/>
            <person name="Aerts A."/>
            <person name="Otillar R.P."/>
            <person name="Terry A.Y."/>
            <person name="Boore J.L."/>
            <person name="Simakov O."/>
            <person name="Marletaz F."/>
            <person name="Cho S.-J."/>
            <person name="Edsinger-Gonzales E."/>
            <person name="Havlak P."/>
            <person name="Kuo D.-H."/>
            <person name="Larsson T."/>
            <person name="Lv J."/>
            <person name="Arendt D."/>
            <person name="Savage R."/>
            <person name="Osoegawa K."/>
            <person name="de Jong P."/>
            <person name="Lindberg D.R."/>
            <person name="Seaver E.C."/>
            <person name="Weisblat D.A."/>
            <person name="Putnam N.H."/>
            <person name="Grigoriev I.V."/>
            <person name="Rokhsar D.S."/>
        </authorList>
    </citation>
    <scope>NUCLEOTIDE SEQUENCE</scope>
    <source>
        <strain evidence="5">I ESC-2004</strain>
    </source>
</reference>
<evidence type="ECO:0008006" key="6">
    <source>
        <dbReference type="Google" id="ProtNLM"/>
    </source>
</evidence>
<dbReference type="AlphaFoldDB" id="R7UWF0"/>
<dbReference type="EMBL" id="AMQN01006808">
    <property type="status" value="NOT_ANNOTATED_CDS"/>
    <property type="molecule type" value="Genomic_DNA"/>
</dbReference>
<proteinExistence type="predicted"/>
<name>R7UWF0_CAPTE</name>
<keyword evidence="5" id="KW-1185">Reference proteome</keyword>
<protein>
    <recommendedName>
        <fullName evidence="6">TGF-beta propeptide domain-containing protein</fullName>
    </recommendedName>
</protein>
<sequence>MSYYVIILGLCALCVNSAPTRKDVREILATIYSDHPGLQADINEDELKKVLSMTIEQQLESLKEVLKESDLDLGDLENYLMQDTSLTQNNEENGTRITNTTIIGLPDAAVVQQIQQSYDADGQPIKGSSSAIEIQVSQDDSSNEDHRKENCKSVTDLCMCRCAKIR</sequence>
<evidence type="ECO:0000256" key="2">
    <source>
        <dbReference type="SAM" id="SignalP"/>
    </source>
</evidence>
<accession>R7UWF0</accession>
<dbReference type="EMBL" id="KB299181">
    <property type="protein sequence ID" value="ELU08262.1"/>
    <property type="molecule type" value="Genomic_DNA"/>
</dbReference>
<feature type="region of interest" description="Disordered" evidence="1">
    <location>
        <begin position="120"/>
        <end position="148"/>
    </location>
</feature>
<reference evidence="3 5" key="2">
    <citation type="journal article" date="2013" name="Nature">
        <title>Insights into bilaterian evolution from three spiralian genomes.</title>
        <authorList>
            <person name="Simakov O."/>
            <person name="Marletaz F."/>
            <person name="Cho S.J."/>
            <person name="Edsinger-Gonzales E."/>
            <person name="Havlak P."/>
            <person name="Hellsten U."/>
            <person name="Kuo D.H."/>
            <person name="Larsson T."/>
            <person name="Lv J."/>
            <person name="Arendt D."/>
            <person name="Savage R."/>
            <person name="Osoegawa K."/>
            <person name="de Jong P."/>
            <person name="Grimwood J."/>
            <person name="Chapman J.A."/>
            <person name="Shapiro H."/>
            <person name="Aerts A."/>
            <person name="Otillar R.P."/>
            <person name="Terry A.Y."/>
            <person name="Boore J.L."/>
            <person name="Grigoriev I.V."/>
            <person name="Lindberg D.R."/>
            <person name="Seaver E.C."/>
            <person name="Weisblat D.A."/>
            <person name="Putnam N.H."/>
            <person name="Rokhsar D.S."/>
        </authorList>
    </citation>
    <scope>NUCLEOTIDE SEQUENCE</scope>
    <source>
        <strain evidence="3 5">I ESC-2004</strain>
    </source>
</reference>
<evidence type="ECO:0000256" key="1">
    <source>
        <dbReference type="SAM" id="MobiDB-lite"/>
    </source>
</evidence>
<evidence type="ECO:0000313" key="3">
    <source>
        <dbReference type="EMBL" id="ELU08262.1"/>
    </source>
</evidence>
<feature type="chain" id="PRO_5008788464" description="TGF-beta propeptide domain-containing protein" evidence="2">
    <location>
        <begin position="18"/>
        <end position="166"/>
    </location>
</feature>
<dbReference type="Proteomes" id="UP000014760">
    <property type="component" value="Unassembled WGS sequence"/>
</dbReference>
<feature type="signal peptide" evidence="2">
    <location>
        <begin position="1"/>
        <end position="17"/>
    </location>
</feature>